<dbReference type="AlphaFoldDB" id="A0A916WTS9"/>
<sequence length="273" mass="29405">MTSRRLAAALLLLLTGAQAPGDPHLPTPTHDHIPPPLPTGLRGGVLIFSKTNAWRHIEHLPHSGPVIAEIAGRCAKTFSTENAAVFNPVDLSRFSVVVLNSNSGDAFTPAQRAAFADWIRKGGGVVGLHAAGGDNRYDWAAYGDEIIGALFTGHPNGADHIQRASVQIEQPGHPVMAGLKRPWTPEDEWYSFDKSVRGPGVTVLATLDEASYKPGEKLAMGADHPIIWARTLGKGRIVYSALGHTPEAYDDPNYRRLIANAIRWVRPGGGRCQ</sequence>
<dbReference type="RefSeq" id="WP_229664544.1">
    <property type="nucleotide sequence ID" value="NZ_BMIH01000003.1"/>
</dbReference>
<feature type="domain" description="ThuA-like" evidence="2">
    <location>
        <begin position="45"/>
        <end position="265"/>
    </location>
</feature>
<keyword evidence="4" id="KW-1185">Reference proteome</keyword>
<evidence type="ECO:0000313" key="3">
    <source>
        <dbReference type="EMBL" id="GGB33687.1"/>
    </source>
</evidence>
<dbReference type="Proteomes" id="UP000623067">
    <property type="component" value="Unassembled WGS sequence"/>
</dbReference>
<protein>
    <submittedName>
        <fullName evidence="3">Crp/Fnr family transcriptional regulator</fullName>
    </submittedName>
</protein>
<dbReference type="EMBL" id="BMIH01000003">
    <property type="protein sequence ID" value="GGB33687.1"/>
    <property type="molecule type" value="Genomic_DNA"/>
</dbReference>
<reference evidence="3" key="1">
    <citation type="journal article" date="2014" name="Int. J. Syst. Evol. Microbiol.">
        <title>Complete genome sequence of Corynebacterium casei LMG S-19264T (=DSM 44701T), isolated from a smear-ripened cheese.</title>
        <authorList>
            <consortium name="US DOE Joint Genome Institute (JGI-PGF)"/>
            <person name="Walter F."/>
            <person name="Albersmeier A."/>
            <person name="Kalinowski J."/>
            <person name="Ruckert C."/>
        </authorList>
    </citation>
    <scope>NUCLEOTIDE SEQUENCE</scope>
    <source>
        <strain evidence="3">CGMCC 1.15330</strain>
    </source>
</reference>
<dbReference type="PANTHER" id="PTHR40469:SF2">
    <property type="entry name" value="GALACTOSE-BINDING DOMAIN-LIKE SUPERFAMILY PROTEIN"/>
    <property type="match status" value="1"/>
</dbReference>
<evidence type="ECO:0000259" key="2">
    <source>
        <dbReference type="Pfam" id="PF06283"/>
    </source>
</evidence>
<dbReference type="Pfam" id="PF06283">
    <property type="entry name" value="ThuA"/>
    <property type="match status" value="1"/>
</dbReference>
<dbReference type="PANTHER" id="PTHR40469">
    <property type="entry name" value="SECRETED GLYCOSYL HYDROLASE"/>
    <property type="match status" value="1"/>
</dbReference>
<proteinExistence type="predicted"/>
<evidence type="ECO:0000313" key="4">
    <source>
        <dbReference type="Proteomes" id="UP000623067"/>
    </source>
</evidence>
<gene>
    <name evidence="3" type="ORF">GCM10011380_23940</name>
</gene>
<evidence type="ECO:0000256" key="1">
    <source>
        <dbReference type="SAM" id="SignalP"/>
    </source>
</evidence>
<comment type="caution">
    <text evidence="3">The sequence shown here is derived from an EMBL/GenBank/DDBJ whole genome shotgun (WGS) entry which is preliminary data.</text>
</comment>
<name>A0A916WTS9_9SPHN</name>
<reference evidence="3" key="2">
    <citation type="submission" date="2020-09" db="EMBL/GenBank/DDBJ databases">
        <authorList>
            <person name="Sun Q."/>
            <person name="Zhou Y."/>
        </authorList>
    </citation>
    <scope>NUCLEOTIDE SEQUENCE</scope>
    <source>
        <strain evidence="3">CGMCC 1.15330</strain>
    </source>
</reference>
<dbReference type="SUPFAM" id="SSF52317">
    <property type="entry name" value="Class I glutamine amidotransferase-like"/>
    <property type="match status" value="1"/>
</dbReference>
<dbReference type="Gene3D" id="3.40.50.880">
    <property type="match status" value="1"/>
</dbReference>
<keyword evidence="1" id="KW-0732">Signal</keyword>
<dbReference type="InterPro" id="IPR029010">
    <property type="entry name" value="ThuA-like"/>
</dbReference>
<feature type="chain" id="PRO_5037273971" evidence="1">
    <location>
        <begin position="20"/>
        <end position="273"/>
    </location>
</feature>
<dbReference type="InterPro" id="IPR029062">
    <property type="entry name" value="Class_I_gatase-like"/>
</dbReference>
<organism evidence="3 4">
    <name type="scientific">Sphingomonas metalli</name>
    <dbReference type="NCBI Taxonomy" id="1779358"/>
    <lineage>
        <taxon>Bacteria</taxon>
        <taxon>Pseudomonadati</taxon>
        <taxon>Pseudomonadota</taxon>
        <taxon>Alphaproteobacteria</taxon>
        <taxon>Sphingomonadales</taxon>
        <taxon>Sphingomonadaceae</taxon>
        <taxon>Sphingomonas</taxon>
    </lineage>
</organism>
<feature type="signal peptide" evidence="1">
    <location>
        <begin position="1"/>
        <end position="19"/>
    </location>
</feature>
<accession>A0A916WTS9</accession>